<accession>A0AAV2HPB7</accession>
<dbReference type="InterPro" id="IPR027417">
    <property type="entry name" value="P-loop_NTPase"/>
</dbReference>
<dbReference type="PROSITE" id="PS51720">
    <property type="entry name" value="G_AIG1"/>
    <property type="match status" value="1"/>
</dbReference>
<evidence type="ECO:0000256" key="2">
    <source>
        <dbReference type="ARBA" id="ARBA00022741"/>
    </source>
</evidence>
<dbReference type="PANTHER" id="PTHR10903">
    <property type="entry name" value="GTPASE, IMAP FAMILY MEMBER-RELATED"/>
    <property type="match status" value="1"/>
</dbReference>
<comment type="caution">
    <text evidence="6">The sequence shown here is derived from an EMBL/GenBank/DDBJ whole genome shotgun (WGS) entry which is preliminary data.</text>
</comment>
<evidence type="ECO:0000256" key="4">
    <source>
        <dbReference type="SAM" id="MobiDB-lite"/>
    </source>
</evidence>
<dbReference type="GO" id="GO:0005525">
    <property type="term" value="F:GTP binding"/>
    <property type="evidence" value="ECO:0007669"/>
    <property type="project" value="UniProtKB-KW"/>
</dbReference>
<name>A0AAV2HPB7_LYMST</name>
<dbReference type="InterPro" id="IPR045058">
    <property type="entry name" value="GIMA/IAN/Toc"/>
</dbReference>
<dbReference type="Proteomes" id="UP001497497">
    <property type="component" value="Unassembled WGS sequence"/>
</dbReference>
<evidence type="ECO:0000256" key="3">
    <source>
        <dbReference type="ARBA" id="ARBA00023134"/>
    </source>
</evidence>
<feature type="region of interest" description="Disordered" evidence="4">
    <location>
        <begin position="307"/>
        <end position="377"/>
    </location>
</feature>
<evidence type="ECO:0000256" key="1">
    <source>
        <dbReference type="ARBA" id="ARBA00008535"/>
    </source>
</evidence>
<keyword evidence="2" id="KW-0547">Nucleotide-binding</keyword>
<dbReference type="EMBL" id="CAXITT010000199">
    <property type="protein sequence ID" value="CAL1535348.1"/>
    <property type="molecule type" value="Genomic_DNA"/>
</dbReference>
<dbReference type="PANTHER" id="PTHR10903:SF184">
    <property type="entry name" value="GTP-BINDING PROTEIN A"/>
    <property type="match status" value="1"/>
</dbReference>
<comment type="similarity">
    <text evidence="1">Belongs to the TRAFAC class TrmE-Era-EngA-EngB-Septin-like GTPase superfamily. AIG1/Toc34/Toc159-like paraseptin GTPase family. IAN subfamily.</text>
</comment>
<feature type="domain" description="AIG1-type G" evidence="5">
    <location>
        <begin position="7"/>
        <end position="220"/>
    </location>
</feature>
<dbReference type="AlphaFoldDB" id="A0AAV2HPB7"/>
<keyword evidence="7" id="KW-1185">Reference proteome</keyword>
<dbReference type="Gene3D" id="3.40.50.300">
    <property type="entry name" value="P-loop containing nucleotide triphosphate hydrolases"/>
    <property type="match status" value="1"/>
</dbReference>
<evidence type="ECO:0000313" key="7">
    <source>
        <dbReference type="Proteomes" id="UP001497497"/>
    </source>
</evidence>
<proteinExistence type="inferred from homology"/>
<dbReference type="SUPFAM" id="SSF52540">
    <property type="entry name" value="P-loop containing nucleoside triphosphate hydrolases"/>
    <property type="match status" value="1"/>
</dbReference>
<sequence>MSEIASAKCVDLLMIGKTGNGKSSLGNAILRREIFITSADTDSVTSKVDYEYGEFDGRILKVVDVPGVGETRLSREESTNLVMMSMEYAIKTNPEGYHAFLLVFKYGQRFTAEEHETIQFLKQFFGENFVKTFCIALMTGGDNFERDSRKTKLTFPEWCDKQTGEFKELLKECNQRIILFDNVTENEEKKDSQVADLLKMVENLASSGKRYTNAHFEAARTARDKLMIEAKEPMIRHETMRETSLILDKLNKIIDNEDLNEMMLHLDELSLRARDLYESTKIQDKGTGSLSELLGTVKNIKNQIRKEKKRAKTKVAQNEKNRKLKEAKERQYKEQMQRIKEEAEKKIKEEKIALEKANKQNEEERKKIKEKLNRQKE</sequence>
<dbReference type="InterPro" id="IPR006703">
    <property type="entry name" value="G_AIG1"/>
</dbReference>
<dbReference type="FunFam" id="3.40.50.300:FF:000840">
    <property type="entry name" value="Immune-associated nucleotide-binding protein 9"/>
    <property type="match status" value="1"/>
</dbReference>
<evidence type="ECO:0000259" key="5">
    <source>
        <dbReference type="PROSITE" id="PS51720"/>
    </source>
</evidence>
<gene>
    <name evidence="6" type="ORF">GSLYS_00009308001</name>
</gene>
<feature type="compositionally biased region" description="Basic and acidic residues" evidence="4">
    <location>
        <begin position="317"/>
        <end position="377"/>
    </location>
</feature>
<dbReference type="Pfam" id="PF04548">
    <property type="entry name" value="AIG1"/>
    <property type="match status" value="1"/>
</dbReference>
<protein>
    <recommendedName>
        <fullName evidence="5">AIG1-type G domain-containing protein</fullName>
    </recommendedName>
</protein>
<reference evidence="6 7" key="1">
    <citation type="submission" date="2024-04" db="EMBL/GenBank/DDBJ databases">
        <authorList>
            <consortium name="Genoscope - CEA"/>
            <person name="William W."/>
        </authorList>
    </citation>
    <scope>NUCLEOTIDE SEQUENCE [LARGE SCALE GENOMIC DNA]</scope>
</reference>
<keyword evidence="3" id="KW-0342">GTP-binding</keyword>
<evidence type="ECO:0000313" key="6">
    <source>
        <dbReference type="EMBL" id="CAL1535348.1"/>
    </source>
</evidence>
<organism evidence="6 7">
    <name type="scientific">Lymnaea stagnalis</name>
    <name type="common">Great pond snail</name>
    <name type="synonym">Helix stagnalis</name>
    <dbReference type="NCBI Taxonomy" id="6523"/>
    <lineage>
        <taxon>Eukaryota</taxon>
        <taxon>Metazoa</taxon>
        <taxon>Spiralia</taxon>
        <taxon>Lophotrochozoa</taxon>
        <taxon>Mollusca</taxon>
        <taxon>Gastropoda</taxon>
        <taxon>Heterobranchia</taxon>
        <taxon>Euthyneura</taxon>
        <taxon>Panpulmonata</taxon>
        <taxon>Hygrophila</taxon>
        <taxon>Lymnaeoidea</taxon>
        <taxon>Lymnaeidae</taxon>
        <taxon>Lymnaea</taxon>
    </lineage>
</organism>
<feature type="non-terminal residue" evidence="6">
    <location>
        <position position="377"/>
    </location>
</feature>